<evidence type="ECO:0000256" key="3">
    <source>
        <dbReference type="ARBA" id="ARBA00004128"/>
    </source>
</evidence>
<comment type="similarity">
    <text evidence="4 15">Belongs to the peptidase M28 family.</text>
</comment>
<evidence type="ECO:0000256" key="4">
    <source>
        <dbReference type="ARBA" id="ARBA00010918"/>
    </source>
</evidence>
<evidence type="ECO:0000256" key="15">
    <source>
        <dbReference type="RuleBase" id="RU361240"/>
    </source>
</evidence>
<dbReference type="InterPro" id="IPR045175">
    <property type="entry name" value="M28_fam"/>
</dbReference>
<keyword evidence="5" id="KW-0926">Vacuole</keyword>
<feature type="transmembrane region" description="Helical" evidence="17">
    <location>
        <begin position="542"/>
        <end position="562"/>
    </location>
</feature>
<feature type="domain" description="Vacuolar membrane protease transmembrane" evidence="20">
    <location>
        <begin position="470"/>
        <end position="635"/>
    </location>
</feature>
<dbReference type="Gene3D" id="3.40.630.10">
    <property type="entry name" value="Zn peptidases"/>
    <property type="match status" value="1"/>
</dbReference>
<keyword evidence="11 17" id="KW-1133">Transmembrane helix</keyword>
<comment type="cofactor">
    <cofactor evidence="1">
        <name>Zn(2+)</name>
        <dbReference type="ChEBI" id="CHEBI:29105"/>
    </cofactor>
</comment>
<evidence type="ECO:0000256" key="10">
    <source>
        <dbReference type="ARBA" id="ARBA00022833"/>
    </source>
</evidence>
<evidence type="ECO:0000256" key="11">
    <source>
        <dbReference type="ARBA" id="ARBA00022989"/>
    </source>
</evidence>
<dbReference type="GO" id="GO:0006508">
    <property type="term" value="P:proteolysis"/>
    <property type="evidence" value="ECO:0007669"/>
    <property type="project" value="UniProtKB-KW"/>
</dbReference>
<feature type="transmembrane region" description="Helical" evidence="17">
    <location>
        <begin position="700"/>
        <end position="720"/>
    </location>
</feature>
<feature type="transmembrane region" description="Helical" evidence="17">
    <location>
        <begin position="468"/>
        <end position="489"/>
    </location>
</feature>
<feature type="domain" description="Vacuolar membrane protease C-terminal" evidence="19">
    <location>
        <begin position="757"/>
        <end position="1022"/>
    </location>
</feature>
<feature type="compositionally biased region" description="Low complexity" evidence="16">
    <location>
        <begin position="640"/>
        <end position="650"/>
    </location>
</feature>
<feature type="region of interest" description="Disordered" evidence="16">
    <location>
        <begin position="599"/>
        <end position="655"/>
    </location>
</feature>
<keyword evidence="10 15" id="KW-0862">Zinc</keyword>
<dbReference type="InterPro" id="IPR053976">
    <property type="entry name" value="PFF1_TM"/>
</dbReference>
<dbReference type="Proteomes" id="UP000307440">
    <property type="component" value="Unassembled WGS sequence"/>
</dbReference>
<keyword evidence="7 17" id="KW-0812">Transmembrane</keyword>
<dbReference type="EC" id="3.4.-.-" evidence="15"/>
<comment type="subcellular location">
    <subcellularLocation>
        <location evidence="3">Vacuole membrane</location>
        <topology evidence="3">Multi-pass membrane protein</topology>
    </subcellularLocation>
</comment>
<organism evidence="21 22">
    <name type="scientific">Coprinopsis marcescibilis</name>
    <name type="common">Agaric fungus</name>
    <name type="synonym">Psathyrella marcescibilis</name>
    <dbReference type="NCBI Taxonomy" id="230819"/>
    <lineage>
        <taxon>Eukaryota</taxon>
        <taxon>Fungi</taxon>
        <taxon>Dikarya</taxon>
        <taxon>Basidiomycota</taxon>
        <taxon>Agaricomycotina</taxon>
        <taxon>Agaricomycetes</taxon>
        <taxon>Agaricomycetidae</taxon>
        <taxon>Agaricales</taxon>
        <taxon>Agaricineae</taxon>
        <taxon>Psathyrellaceae</taxon>
        <taxon>Coprinopsis</taxon>
    </lineage>
</organism>
<dbReference type="Pfam" id="PF22250">
    <property type="entry name" value="PFF1_C"/>
    <property type="match status" value="1"/>
</dbReference>
<feature type="domain" description="Peptidase M28" evidence="18">
    <location>
        <begin position="133"/>
        <end position="316"/>
    </location>
</feature>
<evidence type="ECO:0000256" key="12">
    <source>
        <dbReference type="ARBA" id="ARBA00023049"/>
    </source>
</evidence>
<feature type="transmembrane region" description="Helical" evidence="17">
    <location>
        <begin position="21"/>
        <end position="42"/>
    </location>
</feature>
<dbReference type="Pfam" id="PF22251">
    <property type="entry name" value="PFF1_TM"/>
    <property type="match status" value="1"/>
</dbReference>
<evidence type="ECO:0000256" key="5">
    <source>
        <dbReference type="ARBA" id="ARBA00022554"/>
    </source>
</evidence>
<gene>
    <name evidence="21" type="ORF">FA15DRAFT_758380</name>
</gene>
<dbReference type="CDD" id="cd03875">
    <property type="entry name" value="M28_Fxna_like"/>
    <property type="match status" value="1"/>
</dbReference>
<dbReference type="STRING" id="230819.A0A5C3KNX3"/>
<evidence type="ECO:0000256" key="2">
    <source>
        <dbReference type="ARBA" id="ARBA00003273"/>
    </source>
</evidence>
<evidence type="ECO:0000256" key="17">
    <source>
        <dbReference type="SAM" id="Phobius"/>
    </source>
</evidence>
<name>A0A5C3KNX3_COPMA</name>
<feature type="transmembrane region" description="Helical" evidence="17">
    <location>
        <begin position="370"/>
        <end position="391"/>
    </location>
</feature>
<evidence type="ECO:0000256" key="16">
    <source>
        <dbReference type="SAM" id="MobiDB-lite"/>
    </source>
</evidence>
<evidence type="ECO:0000259" key="20">
    <source>
        <dbReference type="Pfam" id="PF22251"/>
    </source>
</evidence>
<evidence type="ECO:0000259" key="18">
    <source>
        <dbReference type="Pfam" id="PF04389"/>
    </source>
</evidence>
<feature type="transmembrane region" description="Helical" evidence="17">
    <location>
        <begin position="501"/>
        <end position="522"/>
    </location>
</feature>
<feature type="transmembrane region" description="Helical" evidence="17">
    <location>
        <begin position="574"/>
        <end position="595"/>
    </location>
</feature>
<dbReference type="InterPro" id="IPR007484">
    <property type="entry name" value="Peptidase_M28"/>
</dbReference>
<dbReference type="PANTHER" id="PTHR12147">
    <property type="entry name" value="METALLOPEPTIDASE M28 FAMILY MEMBER"/>
    <property type="match status" value="1"/>
</dbReference>
<accession>A0A5C3KNX3</accession>
<comment type="function">
    <text evidence="2">May be involved in vacuolar sorting and osmoregulation.</text>
</comment>
<protein>
    <recommendedName>
        <fullName evidence="15">Peptide hydrolase</fullName>
        <ecNumber evidence="15">3.4.-.-</ecNumber>
    </recommendedName>
</protein>
<dbReference type="EMBL" id="ML210254">
    <property type="protein sequence ID" value="TFK21946.1"/>
    <property type="molecule type" value="Genomic_DNA"/>
</dbReference>
<keyword evidence="9 15" id="KW-0378">Hydrolase</keyword>
<evidence type="ECO:0000256" key="7">
    <source>
        <dbReference type="ARBA" id="ARBA00022692"/>
    </source>
</evidence>
<feature type="compositionally biased region" description="Low complexity" evidence="16">
    <location>
        <begin position="607"/>
        <end position="620"/>
    </location>
</feature>
<reference evidence="21 22" key="1">
    <citation type="journal article" date="2019" name="Nat. Ecol. Evol.">
        <title>Megaphylogeny resolves global patterns of mushroom evolution.</title>
        <authorList>
            <person name="Varga T."/>
            <person name="Krizsan K."/>
            <person name="Foldi C."/>
            <person name="Dima B."/>
            <person name="Sanchez-Garcia M."/>
            <person name="Sanchez-Ramirez S."/>
            <person name="Szollosi G.J."/>
            <person name="Szarkandi J.G."/>
            <person name="Papp V."/>
            <person name="Albert L."/>
            <person name="Andreopoulos W."/>
            <person name="Angelini C."/>
            <person name="Antonin V."/>
            <person name="Barry K.W."/>
            <person name="Bougher N.L."/>
            <person name="Buchanan P."/>
            <person name="Buyck B."/>
            <person name="Bense V."/>
            <person name="Catcheside P."/>
            <person name="Chovatia M."/>
            <person name="Cooper J."/>
            <person name="Damon W."/>
            <person name="Desjardin D."/>
            <person name="Finy P."/>
            <person name="Geml J."/>
            <person name="Haridas S."/>
            <person name="Hughes K."/>
            <person name="Justo A."/>
            <person name="Karasinski D."/>
            <person name="Kautmanova I."/>
            <person name="Kiss B."/>
            <person name="Kocsube S."/>
            <person name="Kotiranta H."/>
            <person name="LaButti K.M."/>
            <person name="Lechner B.E."/>
            <person name="Liimatainen K."/>
            <person name="Lipzen A."/>
            <person name="Lukacs Z."/>
            <person name="Mihaltcheva S."/>
            <person name="Morgado L.N."/>
            <person name="Niskanen T."/>
            <person name="Noordeloos M.E."/>
            <person name="Ohm R.A."/>
            <person name="Ortiz-Santana B."/>
            <person name="Ovrebo C."/>
            <person name="Racz N."/>
            <person name="Riley R."/>
            <person name="Savchenko A."/>
            <person name="Shiryaev A."/>
            <person name="Soop K."/>
            <person name="Spirin V."/>
            <person name="Szebenyi C."/>
            <person name="Tomsovsky M."/>
            <person name="Tulloss R.E."/>
            <person name="Uehling J."/>
            <person name="Grigoriev I.V."/>
            <person name="Vagvolgyi C."/>
            <person name="Papp T."/>
            <person name="Martin F.M."/>
            <person name="Miettinen O."/>
            <person name="Hibbett D.S."/>
            <person name="Nagy L.G."/>
        </authorList>
    </citation>
    <scope>NUCLEOTIDE SEQUENCE [LARGE SCALE GENOMIC DNA]</scope>
    <source>
        <strain evidence="21 22">CBS 121175</strain>
    </source>
</reference>
<dbReference type="SUPFAM" id="SSF53187">
    <property type="entry name" value="Zn-dependent exopeptidases"/>
    <property type="match status" value="1"/>
</dbReference>
<feature type="compositionally biased region" description="Low complexity" evidence="16">
    <location>
        <begin position="411"/>
        <end position="427"/>
    </location>
</feature>
<dbReference type="InterPro" id="IPR048024">
    <property type="entry name" value="Fxna-like_M28_dom"/>
</dbReference>
<sequence>MTIEDKIRSVLGYRTLPTTTLLVLIYAIALTAVFSTSGLGSVPHASSKKLRGFDLRKARRDLEHIAGRPHPYNSHANDDVRKYILNRLDDIAWGRDHIHLDDDLRSNGSWASTNYGVYFEGTNLLLKIDGTDTDLMQGDSNGVLFSAHYDSVSTAPGATDDGMGVTTLLQLAEYFAQNRPKRTAIFNINNGEEDWLNGAHAFMQHSWSNLTSTFLNLEGAAAGGQPILFRATSLLPLKAYDDVPHQLRVRHPHANVLSSDAFARGVIKSGTDYSVYTGNDRHGPAAASGLIMEGLDVAFYKGRSRYHTKWDGPAYTEGGDKSLWSMIDVARGVGVGLLNPKGSTTNADSKPGVYLDLFRSTLVYFSLKSVLVFNIIILIVGPIVLALLWAVSAVIHQRSTPPPPPPKPRVPHSSFSPSASASHHNASGRPPARAFGSSDAVPPASPTLLSRIQSLSAKNILLSIWKQASFWIALIVTVLLQGLLVWGYVALNPFTIHSRPYLVLLSFFSLAYLSVTLILRAAFPPAIVKHTTEVREKEKTTILLHLHLLTWVALLLGTIVIGKAQIGGVYTLTVWYIGVWGASVAGTLQAVLTTTKTDKGKKRARRSSSASSSDSSSSSSDSEDEPTPTVPNSERSPLLGNRGNGSTNNRSKAKDGDEGGAIGWWIVQILLTVPGVVLLVGQIGVLLLDAMSQTLSDGSSAWTVYASTSAIAVLLALPLAPFSPKLHRGLTIVALITFIAATAFLFLVFPFTSADPLKVFFQQRITLDHGDVFVTGLGSGRIPGDVALSASNSDPKIVTQITGTAAYLKQVISYLPSSREENLECTPNKLRPGLLTCEWESKPLSPYSGGRDPWYALNENTTSTDVGSNASWLKADLTRTGWTSARIVLQGRNTRNCRIYFDPPKKSGVKVVRYVVEGGSKGMQSGYPVDQTNGLKEIRLWSRTWDRVWEVDVDWETPLETGDEEGQLSGSIACEWAEYQSGMVDNGSLASDKQARIPALEEALSFLPEWAVVTKAADGLVEASVPFTL</sequence>
<keyword evidence="13 17" id="KW-0472">Membrane</keyword>
<dbReference type="AlphaFoldDB" id="A0A5C3KNX3"/>
<feature type="region of interest" description="Disordered" evidence="16">
    <location>
        <begin position="400"/>
        <end position="439"/>
    </location>
</feature>
<feature type="transmembrane region" description="Helical" evidence="17">
    <location>
        <begin position="662"/>
        <end position="688"/>
    </location>
</feature>
<dbReference type="GO" id="GO:0005774">
    <property type="term" value="C:vacuolar membrane"/>
    <property type="evidence" value="ECO:0007669"/>
    <property type="project" value="UniProtKB-SubCell"/>
</dbReference>
<keyword evidence="6 15" id="KW-0645">Protease</keyword>
<dbReference type="InterPro" id="IPR053975">
    <property type="entry name" value="PFF1_C"/>
</dbReference>
<evidence type="ECO:0000256" key="8">
    <source>
        <dbReference type="ARBA" id="ARBA00022723"/>
    </source>
</evidence>
<evidence type="ECO:0000256" key="13">
    <source>
        <dbReference type="ARBA" id="ARBA00023136"/>
    </source>
</evidence>
<keyword evidence="22" id="KW-1185">Reference proteome</keyword>
<keyword evidence="12 21" id="KW-0482">Metalloprotease</keyword>
<evidence type="ECO:0000256" key="6">
    <source>
        <dbReference type="ARBA" id="ARBA00022670"/>
    </source>
</evidence>
<evidence type="ECO:0000256" key="1">
    <source>
        <dbReference type="ARBA" id="ARBA00001947"/>
    </source>
</evidence>
<evidence type="ECO:0000313" key="21">
    <source>
        <dbReference type="EMBL" id="TFK21946.1"/>
    </source>
</evidence>
<proteinExistence type="inferred from homology"/>
<keyword evidence="8 15" id="KW-0479">Metal-binding</keyword>
<dbReference type="GO" id="GO:0008235">
    <property type="term" value="F:metalloexopeptidase activity"/>
    <property type="evidence" value="ECO:0007669"/>
    <property type="project" value="InterPro"/>
</dbReference>
<dbReference type="PANTHER" id="PTHR12147:SF58">
    <property type="entry name" value="VACUOLAR MEMBRANE PROTEASE"/>
    <property type="match status" value="1"/>
</dbReference>
<evidence type="ECO:0000256" key="9">
    <source>
        <dbReference type="ARBA" id="ARBA00022801"/>
    </source>
</evidence>
<dbReference type="Pfam" id="PF04389">
    <property type="entry name" value="Peptidase_M28"/>
    <property type="match status" value="1"/>
</dbReference>
<evidence type="ECO:0000259" key="19">
    <source>
        <dbReference type="Pfam" id="PF22250"/>
    </source>
</evidence>
<evidence type="ECO:0000256" key="14">
    <source>
        <dbReference type="ARBA" id="ARBA00023180"/>
    </source>
</evidence>
<feature type="transmembrane region" description="Helical" evidence="17">
    <location>
        <begin position="732"/>
        <end position="751"/>
    </location>
</feature>
<evidence type="ECO:0000313" key="22">
    <source>
        <dbReference type="Proteomes" id="UP000307440"/>
    </source>
</evidence>
<keyword evidence="14" id="KW-0325">Glycoprotein</keyword>
<dbReference type="GO" id="GO:0046872">
    <property type="term" value="F:metal ion binding"/>
    <property type="evidence" value="ECO:0007669"/>
    <property type="project" value="UniProtKB-KW"/>
</dbReference>
<dbReference type="OrthoDB" id="76293at2759"/>